<protein>
    <submittedName>
        <fullName evidence="2">Dynein light chain Tctex-type 2B</fullName>
    </submittedName>
</protein>
<name>A0A8C9RRZ1_SCLFO</name>
<dbReference type="Gene3D" id="3.30.1140.40">
    <property type="entry name" value="Tctex-1"/>
    <property type="match status" value="1"/>
</dbReference>
<dbReference type="CDD" id="cd21459">
    <property type="entry name" value="DLC-like_TCTEX1D2"/>
    <property type="match status" value="1"/>
</dbReference>
<dbReference type="GeneTree" id="ENSGT00940000160019"/>
<reference evidence="2" key="3">
    <citation type="submission" date="2025-09" db="UniProtKB">
        <authorList>
            <consortium name="Ensembl"/>
        </authorList>
    </citation>
    <scope>IDENTIFICATION</scope>
</reference>
<reference evidence="2" key="2">
    <citation type="submission" date="2025-08" db="UniProtKB">
        <authorList>
            <consortium name="Ensembl"/>
        </authorList>
    </citation>
    <scope>IDENTIFICATION</scope>
</reference>
<keyword evidence="3" id="KW-1185">Reference proteome</keyword>
<organism evidence="2 3">
    <name type="scientific">Scleropages formosus</name>
    <name type="common">Asian bonytongue</name>
    <name type="synonym">Osteoglossum formosum</name>
    <dbReference type="NCBI Taxonomy" id="113540"/>
    <lineage>
        <taxon>Eukaryota</taxon>
        <taxon>Metazoa</taxon>
        <taxon>Chordata</taxon>
        <taxon>Craniata</taxon>
        <taxon>Vertebrata</taxon>
        <taxon>Euteleostomi</taxon>
        <taxon>Actinopterygii</taxon>
        <taxon>Neopterygii</taxon>
        <taxon>Teleostei</taxon>
        <taxon>Osteoglossocephala</taxon>
        <taxon>Osteoglossomorpha</taxon>
        <taxon>Osteoglossiformes</taxon>
        <taxon>Osteoglossidae</taxon>
        <taxon>Scleropages</taxon>
    </lineage>
</organism>
<proteinExistence type="inferred from homology"/>
<dbReference type="GO" id="GO:0007018">
    <property type="term" value="P:microtubule-based movement"/>
    <property type="evidence" value="ECO:0007669"/>
    <property type="project" value="TreeGrafter"/>
</dbReference>
<dbReference type="AlphaFoldDB" id="A0A8C9RRZ1"/>
<dbReference type="Ensembl" id="ENSSFOT00015022656.2">
    <property type="protein sequence ID" value="ENSSFOP00015022406.2"/>
    <property type="gene ID" value="ENSSFOG00015014415.2"/>
</dbReference>
<accession>A0A8C9RRZ1</accession>
<dbReference type="GO" id="GO:0005868">
    <property type="term" value="C:cytoplasmic dynein complex"/>
    <property type="evidence" value="ECO:0007669"/>
    <property type="project" value="TreeGrafter"/>
</dbReference>
<dbReference type="PANTHER" id="PTHR21255">
    <property type="entry name" value="T-COMPLEX-ASSOCIATED-TESTIS-EXPRESSED 1/ DYNEIN LIGHT CHAIN"/>
    <property type="match status" value="1"/>
</dbReference>
<comment type="similarity">
    <text evidence="1">Belongs to the dynein light chain Tctex-type family.</text>
</comment>
<dbReference type="InterPro" id="IPR005334">
    <property type="entry name" value="Tctex-1-like"/>
</dbReference>
<evidence type="ECO:0000256" key="1">
    <source>
        <dbReference type="ARBA" id="ARBA00005361"/>
    </source>
</evidence>
<dbReference type="GO" id="GO:0005737">
    <property type="term" value="C:cytoplasm"/>
    <property type="evidence" value="ECO:0007669"/>
    <property type="project" value="TreeGrafter"/>
</dbReference>
<dbReference type="Pfam" id="PF03645">
    <property type="entry name" value="Tctex-1"/>
    <property type="match status" value="1"/>
</dbReference>
<dbReference type="GO" id="GO:0045505">
    <property type="term" value="F:dynein intermediate chain binding"/>
    <property type="evidence" value="ECO:0007669"/>
    <property type="project" value="TreeGrafter"/>
</dbReference>
<evidence type="ECO:0000313" key="3">
    <source>
        <dbReference type="Proteomes" id="UP000694397"/>
    </source>
</evidence>
<dbReference type="Proteomes" id="UP000694397">
    <property type="component" value="Chromosome 25"/>
</dbReference>
<dbReference type="OrthoDB" id="10260741at2759"/>
<reference evidence="2 3" key="1">
    <citation type="submission" date="2019-04" db="EMBL/GenBank/DDBJ databases">
        <authorList>
            <consortium name="Wellcome Sanger Institute Data Sharing"/>
        </authorList>
    </citation>
    <scope>NUCLEOTIDE SEQUENCE [LARGE SCALE GENOMIC DNA]</scope>
</reference>
<sequence>MEKNETMERNTYIIGPDPQRKFKAAVAKECIRQIIGEAMTGRQYNPQEIPSLSRSLADSIKDKLKEAGFDRYKLVVQVIIGQQRGETIKVASRFLWDADTDNFAQDVFVNSILCGHCIWLLLLLRMDRVQTRGTDRLAGEDRQHDAVEPLNCTAGQK</sequence>
<dbReference type="InterPro" id="IPR038586">
    <property type="entry name" value="Tctex-1-like_sf"/>
</dbReference>
<evidence type="ECO:0000313" key="2">
    <source>
        <dbReference type="Ensembl" id="ENSSFOP00015022406.2"/>
    </source>
</evidence>
<dbReference type="PANTHER" id="PTHR21255:SF7">
    <property type="entry name" value="DYNEIN LIGHT CHAIN TCTEX-TYPE PROTEIN 2B"/>
    <property type="match status" value="1"/>
</dbReference>